<feature type="transmembrane region" description="Helical" evidence="1">
    <location>
        <begin position="12"/>
        <end position="32"/>
    </location>
</feature>
<keyword evidence="1" id="KW-1133">Transmembrane helix</keyword>
<reference evidence="3 4" key="1">
    <citation type="submission" date="2019-03" db="EMBL/GenBank/DDBJ databases">
        <title>Genomic Encyclopedia of Type Strains, Phase IV (KMG-IV): sequencing the most valuable type-strain genomes for metagenomic binning, comparative biology and taxonomic classification.</title>
        <authorList>
            <person name="Goeker M."/>
        </authorList>
    </citation>
    <scope>NUCLEOTIDE SEQUENCE [LARGE SCALE GENOMIC DNA]</scope>
    <source>
        <strain evidence="3 4">DSM 24176</strain>
    </source>
</reference>
<evidence type="ECO:0000256" key="1">
    <source>
        <dbReference type="SAM" id="Phobius"/>
    </source>
</evidence>
<proteinExistence type="predicted"/>
<feature type="domain" description="Alpha/beta hydrolase fold-5" evidence="2">
    <location>
        <begin position="257"/>
        <end position="418"/>
    </location>
</feature>
<feature type="transmembrane region" description="Helical" evidence="1">
    <location>
        <begin position="114"/>
        <end position="139"/>
    </location>
</feature>
<evidence type="ECO:0000259" key="2">
    <source>
        <dbReference type="Pfam" id="PF12695"/>
    </source>
</evidence>
<comment type="caution">
    <text evidence="3">The sequence shown here is derived from an EMBL/GenBank/DDBJ whole genome shotgun (WGS) entry which is preliminary data.</text>
</comment>
<keyword evidence="3" id="KW-0378">Hydrolase</keyword>
<evidence type="ECO:0000313" key="3">
    <source>
        <dbReference type="EMBL" id="TCK89137.1"/>
    </source>
</evidence>
<protein>
    <submittedName>
        <fullName evidence="3">Alpha/beta hydrolase family protein</fullName>
    </submittedName>
</protein>
<gene>
    <name evidence="3" type="ORF">EDC19_2554</name>
</gene>
<keyword evidence="4" id="KW-1185">Reference proteome</keyword>
<evidence type="ECO:0000313" key="4">
    <source>
        <dbReference type="Proteomes" id="UP000294545"/>
    </source>
</evidence>
<dbReference type="InterPro" id="IPR029058">
    <property type="entry name" value="AB_hydrolase_fold"/>
</dbReference>
<dbReference type="Gene3D" id="3.40.50.1820">
    <property type="entry name" value="alpha/beta hydrolase"/>
    <property type="match status" value="1"/>
</dbReference>
<dbReference type="GO" id="GO:0016787">
    <property type="term" value="F:hydrolase activity"/>
    <property type="evidence" value="ECO:0007669"/>
    <property type="project" value="UniProtKB-KW"/>
</dbReference>
<organism evidence="3 4">
    <name type="scientific">Natranaerovirga hydrolytica</name>
    <dbReference type="NCBI Taxonomy" id="680378"/>
    <lineage>
        <taxon>Bacteria</taxon>
        <taxon>Bacillati</taxon>
        <taxon>Bacillota</taxon>
        <taxon>Clostridia</taxon>
        <taxon>Lachnospirales</taxon>
        <taxon>Natranaerovirgaceae</taxon>
        <taxon>Natranaerovirga</taxon>
    </lineage>
</organism>
<feature type="transmembrane region" description="Helical" evidence="1">
    <location>
        <begin position="190"/>
        <end position="210"/>
    </location>
</feature>
<dbReference type="AlphaFoldDB" id="A0A4R1MB36"/>
<dbReference type="RefSeq" id="WP_132283216.1">
    <property type="nucleotide sequence ID" value="NZ_SMGQ01000016.1"/>
</dbReference>
<feature type="transmembrane region" description="Helical" evidence="1">
    <location>
        <begin position="159"/>
        <end position="178"/>
    </location>
</feature>
<name>A0A4R1MB36_9FIRM</name>
<dbReference type="Pfam" id="PF12695">
    <property type="entry name" value="Abhydrolase_5"/>
    <property type="match status" value="1"/>
</dbReference>
<keyword evidence="1" id="KW-0472">Membrane</keyword>
<accession>A0A4R1MB36</accession>
<dbReference type="InterPro" id="IPR029059">
    <property type="entry name" value="AB_hydrolase_5"/>
</dbReference>
<dbReference type="SUPFAM" id="SSF53474">
    <property type="entry name" value="alpha/beta-Hydrolases"/>
    <property type="match status" value="1"/>
</dbReference>
<dbReference type="OrthoDB" id="9780932at2"/>
<keyword evidence="1" id="KW-0812">Transmembrane</keyword>
<sequence>MNNKINIYYKYINWKIALLAFLIFVAFMIFVLPSVSENTKQMTGILESPDTLFYYTAEELYTMAEMYEEDGRAYYIKTRLTFDIIWPAVYLFFLVSAIAIVYRHFNSSSNWRYTIVLPFIGVIFDCLENIGASIVMYRFPQRTPVLAELTPVFTMLKWIFIYASFAAIILGGSILILSQLIQLSSRKKRIFFGSIAGVIVLIAGGFFWYVSDYYEATSEALVSLQSDKDVTVYQDDNLLVFEPTNRDHNGSNNEVGFIFYPGGKVEHQAYAPIIKEIARQGYLSIIIEMPFKLAVLAPNRAQEAISTFPEITNWVIGGHSLGGSMAARHVNTNQGAFDGLVFWASYGDIDLTEANLTVLSIYGTQDGLISMDKIDNTSDLLSEETIFKEIAGGNHAYFGMYGEQKGDLAATISIDKQHRIIIDTTVEFLHSFRDQ</sequence>
<dbReference type="EMBL" id="SMGQ01000016">
    <property type="protein sequence ID" value="TCK89137.1"/>
    <property type="molecule type" value="Genomic_DNA"/>
</dbReference>
<feature type="transmembrane region" description="Helical" evidence="1">
    <location>
        <begin position="84"/>
        <end position="102"/>
    </location>
</feature>
<dbReference type="Proteomes" id="UP000294545">
    <property type="component" value="Unassembled WGS sequence"/>
</dbReference>